<reference evidence="2" key="1">
    <citation type="submission" date="2022-11" db="UniProtKB">
        <authorList>
            <consortium name="WormBaseParasite"/>
        </authorList>
    </citation>
    <scope>IDENTIFICATION</scope>
</reference>
<accession>A0AC34GBM6</accession>
<protein>
    <submittedName>
        <fullName evidence="2">Uncharacterized protein</fullName>
    </submittedName>
</protein>
<evidence type="ECO:0000313" key="1">
    <source>
        <dbReference type="Proteomes" id="UP000887579"/>
    </source>
</evidence>
<dbReference type="Proteomes" id="UP000887579">
    <property type="component" value="Unplaced"/>
</dbReference>
<organism evidence="1 2">
    <name type="scientific">Panagrolaimus sp. ES5</name>
    <dbReference type="NCBI Taxonomy" id="591445"/>
    <lineage>
        <taxon>Eukaryota</taxon>
        <taxon>Metazoa</taxon>
        <taxon>Ecdysozoa</taxon>
        <taxon>Nematoda</taxon>
        <taxon>Chromadorea</taxon>
        <taxon>Rhabditida</taxon>
        <taxon>Tylenchina</taxon>
        <taxon>Panagrolaimomorpha</taxon>
        <taxon>Panagrolaimoidea</taxon>
        <taxon>Panagrolaimidae</taxon>
        <taxon>Panagrolaimus</taxon>
    </lineage>
</organism>
<evidence type="ECO:0000313" key="2">
    <source>
        <dbReference type="WBParaSite" id="ES5_v2.g27029.t1"/>
    </source>
</evidence>
<dbReference type="WBParaSite" id="ES5_v2.g27029.t1">
    <property type="protein sequence ID" value="ES5_v2.g27029.t1"/>
    <property type="gene ID" value="ES5_v2.g27029"/>
</dbReference>
<proteinExistence type="predicted"/>
<name>A0AC34GBM6_9BILA</name>
<sequence>MYSETSPVQETSVQLFPRKRHANTLVLIINDQHAASKKIDKSNGAHQKAFIIFEEIQGIFCTHSVPKFPHLTKKAFKESGNAQHFLGLNIDLDGLITLSDHLWRTHPEIRFINVPDKYKRIGKIGDISAGKFKDDDGNGVEEFLQRPFETRAGFKLSIISRTHSIKRKYSNSIRDYLHEICGQEFIAQTWRKNAKNCCEDKVKDVNVIEIRGIPPRSIARTKFCTSNITIFS</sequence>